<dbReference type="CDD" id="cd00160">
    <property type="entry name" value="RhoGEF"/>
    <property type="match status" value="1"/>
</dbReference>
<feature type="compositionally biased region" description="Polar residues" evidence="2">
    <location>
        <begin position="125"/>
        <end position="140"/>
    </location>
</feature>
<proteinExistence type="predicted"/>
<gene>
    <name evidence="5" type="ORF">M0811_04154</name>
</gene>
<feature type="region of interest" description="Disordered" evidence="2">
    <location>
        <begin position="96"/>
        <end position="159"/>
    </location>
</feature>
<dbReference type="Proteomes" id="UP001149090">
    <property type="component" value="Unassembled WGS sequence"/>
</dbReference>
<dbReference type="GO" id="GO:0005737">
    <property type="term" value="C:cytoplasm"/>
    <property type="evidence" value="ECO:0007669"/>
    <property type="project" value="TreeGrafter"/>
</dbReference>
<evidence type="ECO:0000256" key="1">
    <source>
        <dbReference type="SAM" id="Coils"/>
    </source>
</evidence>
<evidence type="ECO:0000259" key="4">
    <source>
        <dbReference type="PROSITE" id="PS50010"/>
    </source>
</evidence>
<feature type="compositionally biased region" description="Polar residues" evidence="2">
    <location>
        <begin position="42"/>
        <end position="51"/>
    </location>
</feature>
<dbReference type="PROSITE" id="PS50003">
    <property type="entry name" value="PH_DOMAIN"/>
    <property type="match status" value="1"/>
</dbReference>
<feature type="domain" description="DH" evidence="4">
    <location>
        <begin position="691"/>
        <end position="876"/>
    </location>
</feature>
<dbReference type="InterPro" id="IPR011993">
    <property type="entry name" value="PH-like_dom_sf"/>
</dbReference>
<comment type="caution">
    <text evidence="5">The sequence shown here is derived from an EMBL/GenBank/DDBJ whole genome shotgun (WGS) entry which is preliminary data.</text>
</comment>
<dbReference type="SMART" id="SM00233">
    <property type="entry name" value="PH"/>
    <property type="match status" value="1"/>
</dbReference>
<dbReference type="PANTHER" id="PTHR12673:SF263">
    <property type="entry name" value="PLECKSTRIN DOMAIN-CONTAINING PROTEIN"/>
    <property type="match status" value="1"/>
</dbReference>
<dbReference type="EMBL" id="JAPDFW010000022">
    <property type="protein sequence ID" value="KAJ5079841.1"/>
    <property type="molecule type" value="Genomic_DNA"/>
</dbReference>
<feature type="domain" description="PH" evidence="3">
    <location>
        <begin position="907"/>
        <end position="1090"/>
    </location>
</feature>
<feature type="compositionally biased region" description="Basic and acidic residues" evidence="2">
    <location>
        <begin position="406"/>
        <end position="430"/>
    </location>
</feature>
<dbReference type="Pfam" id="PF00621">
    <property type="entry name" value="RhoGEF"/>
    <property type="match status" value="1"/>
</dbReference>
<dbReference type="InterPro" id="IPR051092">
    <property type="entry name" value="FYVE_RhoGEF_PH"/>
</dbReference>
<dbReference type="AlphaFoldDB" id="A0A9Q0RG94"/>
<protein>
    <submittedName>
        <fullName evidence="5">Faciogenital dysplasia protein</fullName>
    </submittedName>
</protein>
<accession>A0A9Q0RG94</accession>
<feature type="compositionally biased region" description="Polar residues" evidence="2">
    <location>
        <begin position="96"/>
        <end position="112"/>
    </location>
</feature>
<dbReference type="PROSITE" id="PS50010">
    <property type="entry name" value="DH_2"/>
    <property type="match status" value="1"/>
</dbReference>
<keyword evidence="1" id="KW-0175">Coiled coil</keyword>
<dbReference type="InterPro" id="IPR000219">
    <property type="entry name" value="DH_dom"/>
</dbReference>
<dbReference type="GO" id="GO:0005085">
    <property type="term" value="F:guanyl-nucleotide exchange factor activity"/>
    <property type="evidence" value="ECO:0007669"/>
    <property type="project" value="InterPro"/>
</dbReference>
<reference evidence="5" key="1">
    <citation type="submission" date="2022-10" db="EMBL/GenBank/DDBJ databases">
        <title>Novel sulphate-reducing endosymbionts in the free-living metamonad Anaeramoeba.</title>
        <authorList>
            <person name="Jerlstrom-Hultqvist J."/>
            <person name="Cepicka I."/>
            <person name="Gallot-Lavallee L."/>
            <person name="Salas-Leiva D."/>
            <person name="Curtis B.A."/>
            <person name="Zahonova K."/>
            <person name="Pipaliya S."/>
            <person name="Dacks J."/>
            <person name="Roger A.J."/>
        </authorList>
    </citation>
    <scope>NUCLEOTIDE SEQUENCE</scope>
    <source>
        <strain evidence="5">BMAN</strain>
    </source>
</reference>
<dbReference type="Gene3D" id="1.20.900.10">
    <property type="entry name" value="Dbl homology (DH) domain"/>
    <property type="match status" value="1"/>
</dbReference>
<dbReference type="Gene3D" id="2.30.29.30">
    <property type="entry name" value="Pleckstrin-homology domain (PH domain)/Phosphotyrosine-binding domain (PTB)"/>
    <property type="match status" value="1"/>
</dbReference>
<dbReference type="SMART" id="SM00325">
    <property type="entry name" value="RhoGEF"/>
    <property type="match status" value="1"/>
</dbReference>
<feature type="region of interest" description="Disordered" evidence="2">
    <location>
        <begin position="1"/>
        <end position="53"/>
    </location>
</feature>
<dbReference type="PROSITE" id="PS50096">
    <property type="entry name" value="IQ"/>
    <property type="match status" value="1"/>
</dbReference>
<dbReference type="PANTHER" id="PTHR12673">
    <property type="entry name" value="FACIOGENITAL DYSPLASIA PROTEIN"/>
    <property type="match status" value="1"/>
</dbReference>
<dbReference type="SUPFAM" id="SSF48065">
    <property type="entry name" value="DBL homology domain (DH-domain)"/>
    <property type="match status" value="1"/>
</dbReference>
<dbReference type="OrthoDB" id="660555at2759"/>
<feature type="compositionally biased region" description="Basic residues" evidence="2">
    <location>
        <begin position="21"/>
        <end position="32"/>
    </location>
</feature>
<feature type="coiled-coil region" evidence="1">
    <location>
        <begin position="601"/>
        <end position="628"/>
    </location>
</feature>
<evidence type="ECO:0000313" key="5">
    <source>
        <dbReference type="EMBL" id="KAJ5079841.1"/>
    </source>
</evidence>
<dbReference type="InterPro" id="IPR035899">
    <property type="entry name" value="DBL_dom_sf"/>
</dbReference>
<sequence>MDDSLNQKKINQINLREKVLKYSKQKKKKKRNPPKETKQNDFQKTQNSHQMNKIHLKPRFSTIYQSPLQFSSINSPRRLTLLMSPQNQQENISHEQNLLVNSSLKTLNTPKNSKPKRRKQYRVKISSQKNQIQNENPQDSQKNEHNTFHPHKMSVSHDLQKLGERKKRIKLIPKTMFRDSKKNNLEANNQNQQKHQLAKSVNLLKTSSPQNKETSIEMEKNEKNVDQPRIQKLIFENQYLLKMIKEKKQENLNLNQKIENLQKKQAQKRKSFINQQKIINLKPENEVENEKFVKNQKKEIQKLKSKLKSFKEKDKKMQVLNTEKEAQIRQLLQLKQSLDENILAYKNQNEKINYEKNTKLQDYQQKYEENQQLKDKINTMNKTLNDLQYQNSVLSVDLKEKNKEIHSLKESKENRSKNQSAKKENQDEKSGPFARNLVSSDNLVKKRSNSIISYIPEKMAHSQNIVSNNHAKNLQNFTNQLRILEQRQLKSFSPKIEQNIRSEENSPFHLLNTKEPRRSFHINPNRLSEKFIHQEENQENYNKKQQKQKKHLLVHVDDNLSNEEKISMLVDAYVPKQYRNSMKREIQKIISKEIWKKTVRYQQAKIGMDKYKINYKELNETVEQIYQRSKNGQITIEMENQLLKELLSNKVLNNQDLNFRLAEDLKRESAIKIQAALRGFFQRKITRIIKKRKNISEEILNTEITYVDMLKKVRDLYLYPLRKLQVIPENKVKIIFSHLENILLVNENMLNKLVERFGSKPWHFEQKIGDIFLELTPFFKIYTNYINNYNQSMGMLNELRSKNGKFSKFLEDVKNLPESQNFPLESLLITPIQRIPRYSLLLDSLFNNTPAQHPDYNNLRQASQKAQEIAEYINEHKRDSENIEKVMMFDKKLKHKKFHLASSPARRFVLDGELLVFEGENVGDMKFINQAHQRNSKITVKNRYCILFNDLLLICKVKNIRSNIFRRTPKKQDDEILHFKSKLDINFRTQLINLFNDETSYKLQKKEHEEMRINHPRTPQHIQPKYFNLFCVHNKKNVLDNDVIDDDIQNIQKNRKIQKSFEIKDIKVTFNAESSQDKQRWVQAIMSLINAAKRRQKQTETKNFSSKKQANFI</sequence>
<dbReference type="SUPFAM" id="SSF50729">
    <property type="entry name" value="PH domain-like"/>
    <property type="match status" value="1"/>
</dbReference>
<feature type="compositionally biased region" description="Basic residues" evidence="2">
    <location>
        <begin position="113"/>
        <end position="122"/>
    </location>
</feature>
<organism evidence="5 6">
    <name type="scientific">Anaeramoeba ignava</name>
    <name type="common">Anaerobic marine amoeba</name>
    <dbReference type="NCBI Taxonomy" id="1746090"/>
    <lineage>
        <taxon>Eukaryota</taxon>
        <taxon>Metamonada</taxon>
        <taxon>Anaeramoebidae</taxon>
        <taxon>Anaeramoeba</taxon>
    </lineage>
</organism>
<evidence type="ECO:0000256" key="2">
    <source>
        <dbReference type="SAM" id="MobiDB-lite"/>
    </source>
</evidence>
<name>A0A9Q0RG94_ANAIG</name>
<dbReference type="InterPro" id="IPR001849">
    <property type="entry name" value="PH_domain"/>
</dbReference>
<feature type="region of interest" description="Disordered" evidence="2">
    <location>
        <begin position="406"/>
        <end position="435"/>
    </location>
</feature>
<keyword evidence="6" id="KW-1185">Reference proteome</keyword>
<evidence type="ECO:0000313" key="6">
    <source>
        <dbReference type="Proteomes" id="UP001149090"/>
    </source>
</evidence>
<evidence type="ECO:0000259" key="3">
    <source>
        <dbReference type="PROSITE" id="PS50003"/>
    </source>
</evidence>